<dbReference type="PANTHER" id="PTHR33406">
    <property type="entry name" value="MEMBRANE PROTEIN MJ1562-RELATED"/>
    <property type="match status" value="1"/>
</dbReference>
<feature type="transmembrane region" description="Helical" evidence="6">
    <location>
        <begin position="23"/>
        <end position="40"/>
    </location>
</feature>
<feature type="transmembrane region" description="Helical" evidence="6">
    <location>
        <begin position="310"/>
        <end position="331"/>
    </location>
</feature>
<feature type="transmembrane region" description="Helical" evidence="6">
    <location>
        <begin position="672"/>
        <end position="692"/>
    </location>
</feature>
<evidence type="ECO:0000256" key="4">
    <source>
        <dbReference type="ARBA" id="ARBA00022989"/>
    </source>
</evidence>
<comment type="subcellular location">
    <subcellularLocation>
        <location evidence="1">Cell membrane</location>
        <topology evidence="1">Multi-pass membrane protein</topology>
    </subcellularLocation>
</comment>
<organism evidence="8 9">
    <name type="scientific">Archaeoglobus fulgidus (strain ATCC 49558 / DSM 4304 / JCM 9628 / NBRC 100126 / VC-16)</name>
    <dbReference type="NCBI Taxonomy" id="224325"/>
    <lineage>
        <taxon>Archaea</taxon>
        <taxon>Methanobacteriati</taxon>
        <taxon>Methanobacteriota</taxon>
        <taxon>Archaeoglobi</taxon>
        <taxon>Archaeoglobales</taxon>
        <taxon>Archaeoglobaceae</taxon>
        <taxon>Archaeoglobus</taxon>
    </lineage>
</organism>
<evidence type="ECO:0000256" key="5">
    <source>
        <dbReference type="ARBA" id="ARBA00023136"/>
    </source>
</evidence>
<keyword evidence="2" id="KW-1003">Cell membrane</keyword>
<feature type="transmembrane region" description="Helical" evidence="6">
    <location>
        <begin position="568"/>
        <end position="592"/>
    </location>
</feature>
<evidence type="ECO:0000259" key="7">
    <source>
        <dbReference type="PROSITE" id="PS50156"/>
    </source>
</evidence>
<dbReference type="GO" id="GO:0005886">
    <property type="term" value="C:plasma membrane"/>
    <property type="evidence" value="ECO:0007669"/>
    <property type="project" value="UniProtKB-SubCell"/>
</dbReference>
<feature type="transmembrane region" description="Helical" evidence="6">
    <location>
        <begin position="236"/>
        <end position="257"/>
    </location>
</feature>
<name>O29790_ARCFU</name>
<dbReference type="NCBIfam" id="TIGR00921">
    <property type="entry name" value="2A067"/>
    <property type="match status" value="1"/>
</dbReference>
<feature type="domain" description="SSD" evidence="7">
    <location>
        <begin position="240"/>
        <end position="362"/>
    </location>
</feature>
<dbReference type="SUPFAM" id="SSF82866">
    <property type="entry name" value="Multidrug efflux transporter AcrB transmembrane domain"/>
    <property type="match status" value="2"/>
</dbReference>
<feature type="transmembrane region" description="Helical" evidence="6">
    <location>
        <begin position="337"/>
        <end position="356"/>
    </location>
</feature>
<reference evidence="8 9" key="1">
    <citation type="journal article" date="1997" name="Nature">
        <title>The complete genome sequence of the hyperthermophilic, sulphate-reducing archaeon Archaeoglobus fulgidus.</title>
        <authorList>
            <person name="Klenk H.P."/>
            <person name="Clayton R.A."/>
            <person name="Tomb J."/>
            <person name="White O."/>
            <person name="Nelson K.E."/>
            <person name="Ketchum K.A."/>
            <person name="Dodson R.J."/>
            <person name="Gwinn M."/>
            <person name="Hickey E.K."/>
            <person name="Peterson J.D."/>
            <person name="Richardson D.L."/>
            <person name="Kerlavage A.R."/>
            <person name="Graham D.E."/>
            <person name="Kyrpides N.C."/>
            <person name="Fleischmann R.D."/>
            <person name="Quackenbush J."/>
            <person name="Lee N.H."/>
            <person name="Sutton G.G."/>
            <person name="Gill S."/>
            <person name="Kirkness E.F."/>
            <person name="Dougherty B.A."/>
            <person name="McKenney K."/>
            <person name="Adams M.D."/>
            <person name="Loftus B."/>
            <person name="Peterson S."/>
            <person name="Reich C.I."/>
            <person name="McNeil L.K."/>
            <person name="Badger J.H."/>
            <person name="Glodek A."/>
            <person name="Zhou L."/>
            <person name="Overbeek R."/>
            <person name="Gocayne J.D."/>
            <person name="Weidman J.F."/>
            <person name="McDonald L."/>
            <person name="Utterback T."/>
            <person name="Cotton M.D."/>
            <person name="Spriggs T."/>
            <person name="Artiach P."/>
            <person name="Kaine B.P."/>
            <person name="Sykes S.M."/>
            <person name="Sadow P.W."/>
            <person name="D'Andrea K.P."/>
            <person name="Bowman C."/>
            <person name="Fujii C."/>
            <person name="Garland S.A."/>
            <person name="Mason T.M."/>
            <person name="Olsen G.J."/>
            <person name="Fraser C.M."/>
            <person name="Smith H.O."/>
            <person name="Woese C.R."/>
            <person name="Venter J.C."/>
        </authorList>
    </citation>
    <scope>NUCLEOTIDE SEQUENCE [LARGE SCALE GENOMIC DNA]</scope>
    <source>
        <strain evidence="9">ATCC 49558 / DSM 4304 / JCM 9628 / NBRC 100126 / VC-16</strain>
    </source>
</reference>
<evidence type="ECO:0000313" key="9">
    <source>
        <dbReference type="Proteomes" id="UP000002199"/>
    </source>
</evidence>
<feature type="transmembrane region" description="Helical" evidence="6">
    <location>
        <begin position="395"/>
        <end position="413"/>
    </location>
</feature>
<keyword evidence="5 6" id="KW-0472">Membrane</keyword>
<dbReference type="KEGG" id="afu:AF_0459"/>
<protein>
    <recommendedName>
        <fullName evidence="7">SSD domain-containing protein</fullName>
    </recommendedName>
</protein>
<dbReference type="EnsemblBacteria" id="AAB90778">
    <property type="protein sequence ID" value="AAB90778"/>
    <property type="gene ID" value="AF_0459"/>
</dbReference>
<feature type="transmembrane region" description="Helical" evidence="6">
    <location>
        <begin position="211"/>
        <end position="230"/>
    </location>
</feature>
<keyword evidence="3 6" id="KW-0812">Transmembrane</keyword>
<dbReference type="Pfam" id="PF03176">
    <property type="entry name" value="MMPL"/>
    <property type="match status" value="2"/>
</dbReference>
<dbReference type="Gene3D" id="1.20.1640.10">
    <property type="entry name" value="Multidrug efflux transporter AcrB transmembrane domain"/>
    <property type="match status" value="2"/>
</dbReference>
<dbReference type="Proteomes" id="UP000002199">
    <property type="component" value="Chromosome"/>
</dbReference>
<dbReference type="PhylomeDB" id="O29790"/>
<dbReference type="PIR" id="C69307">
    <property type="entry name" value="C69307"/>
</dbReference>
<dbReference type="InterPro" id="IPR000731">
    <property type="entry name" value="SSD"/>
</dbReference>
<dbReference type="PANTHER" id="PTHR33406:SF13">
    <property type="entry name" value="MEMBRANE PROTEIN YDFJ"/>
    <property type="match status" value="1"/>
</dbReference>
<gene>
    <name evidence="8" type="ordered locus">AF_0459</name>
</gene>
<dbReference type="HOGENOM" id="CLU_008861_2_0_2"/>
<feature type="domain" description="SSD" evidence="7">
    <location>
        <begin position="598"/>
        <end position="723"/>
    </location>
</feature>
<keyword evidence="9" id="KW-1185">Reference proteome</keyword>
<dbReference type="STRING" id="224325.AF_0459"/>
<dbReference type="InterPro" id="IPR004869">
    <property type="entry name" value="MMPL_dom"/>
</dbReference>
<dbReference type="AlphaFoldDB" id="O29790"/>
<evidence type="ECO:0000256" key="1">
    <source>
        <dbReference type="ARBA" id="ARBA00004651"/>
    </source>
</evidence>
<dbReference type="PaxDb" id="224325-AF_0459"/>
<dbReference type="InterPro" id="IPR050545">
    <property type="entry name" value="Mycobact_MmpL"/>
</dbReference>
<proteinExistence type="predicted"/>
<accession>O29790</accession>
<keyword evidence="4 6" id="KW-1133">Transmembrane helix</keyword>
<feature type="transmembrane region" description="Helical" evidence="6">
    <location>
        <begin position="599"/>
        <end position="619"/>
    </location>
</feature>
<evidence type="ECO:0000256" key="6">
    <source>
        <dbReference type="SAM" id="Phobius"/>
    </source>
</evidence>
<evidence type="ECO:0000256" key="3">
    <source>
        <dbReference type="ARBA" id="ARBA00022692"/>
    </source>
</evidence>
<feature type="transmembrane region" description="Helical" evidence="6">
    <location>
        <begin position="698"/>
        <end position="724"/>
    </location>
</feature>
<evidence type="ECO:0000256" key="2">
    <source>
        <dbReference type="ARBA" id="ARBA00022475"/>
    </source>
</evidence>
<dbReference type="eggNOG" id="arCOG02174">
    <property type="taxonomic scope" value="Archaea"/>
</dbReference>
<sequence length="736" mass="81943">MNVQKVFYRDSESLLMLPVERPLLTILLISSVIAFFIFSAQNLEFGSADYADSFPPWDAIYRQYELYYKDFGYTPENVYIIVKAEDVLSRDVMEYMLSLQKVLEGRDGVVSTSSPASILRDVLGDIPDSEELVGETAERLAKSLLPERSFALISVQIESMENDRLMELAEEIERILQFVSPPPGVVVDVTGGAVLMYQIAKAVEEDVYRTFFIASVTMIAVLVAVFSGVVRSKLTVLFPLIVSLMSVAVMAGLLPLLGLQMTEYNSATIPILIGLAIDYAAQLQNRYEEERRGGREVDEALEEALNHTRFPLFMAMATTVIGFASMCAPGIPSLFWFSFLLSVGLITAFLLSNTFLPSLLKLSDRGGREESISPGILEKLLTTIAKVTIANSRKILALTLILIVVGAYASTHVELETNRRKYAPPDLPALVKFEEIERKVSPQYVYALVLSTERIDAESVVKAEELAKYISSREEIYDYDSLGKTLEEYYGAIPAESFSKAIDALPKSIYSRFISGNQLAVYFYTNTQTEEEVEKMMRSIENDLRFLEWDGDYYITGFPVILGHLSEVLFSSLNLMTLVAYLLIVTFLLLAYRSVVRAIIPLISISVAVASMNVCMLLMGIKQTTISIALNSIVLGMGIDYSIHITERYFEERGKFGVEESVKRTVERTGKAVLTSALTTAGGFGALYFSTFPVLSNFGILAFIAIIFSLLAATSAVPALLILYEKNYFREILKMT</sequence>
<evidence type="ECO:0000313" key="8">
    <source>
        <dbReference type="EMBL" id="AAB90778.1"/>
    </source>
</evidence>
<feature type="transmembrane region" description="Helical" evidence="6">
    <location>
        <begin position="625"/>
        <end position="643"/>
    </location>
</feature>
<dbReference type="EMBL" id="AE000782">
    <property type="protein sequence ID" value="AAB90778.1"/>
    <property type="molecule type" value="Genomic_DNA"/>
</dbReference>
<dbReference type="PROSITE" id="PS50156">
    <property type="entry name" value="SSD"/>
    <property type="match status" value="2"/>
</dbReference>